<dbReference type="SUPFAM" id="SSF74982">
    <property type="entry name" value="Small protein B (SmpB)"/>
    <property type="match status" value="1"/>
</dbReference>
<reference evidence="3 4" key="1">
    <citation type="submission" date="2023-11" db="EMBL/GenBank/DDBJ databases">
        <authorList>
            <person name="Cook R."/>
            <person name="Crisci M."/>
            <person name="Pye H."/>
            <person name="Adriaenssens E."/>
            <person name="Santini J."/>
        </authorList>
    </citation>
    <scope>NUCLEOTIDE SEQUENCE [LARGE SCALE GENOMIC DNA]</scope>
    <source>
        <strain evidence="3">Lak_Megaphage_RVC_AP3_GC26</strain>
    </source>
</reference>
<dbReference type="HAMAP" id="MF_00023">
    <property type="entry name" value="SmpB"/>
    <property type="match status" value="1"/>
</dbReference>
<evidence type="ECO:0000313" key="4">
    <source>
        <dbReference type="Proteomes" id="UP001348805"/>
    </source>
</evidence>
<keyword evidence="1" id="KW-0963">Cytoplasm</keyword>
<dbReference type="NCBIfam" id="NF003843">
    <property type="entry name" value="PRK05422.1"/>
    <property type="match status" value="1"/>
</dbReference>
<dbReference type="PANTHER" id="PTHR30308:SF2">
    <property type="entry name" value="SSRA-BINDING PROTEIN"/>
    <property type="match status" value="1"/>
</dbReference>
<evidence type="ECO:0000256" key="1">
    <source>
        <dbReference type="ARBA" id="ARBA00022490"/>
    </source>
</evidence>
<proteinExistence type="inferred from homology"/>
<evidence type="ECO:0000256" key="2">
    <source>
        <dbReference type="ARBA" id="ARBA00022884"/>
    </source>
</evidence>
<dbReference type="Gene3D" id="2.40.280.10">
    <property type="match status" value="1"/>
</dbReference>
<keyword evidence="4" id="KW-1185">Reference proteome</keyword>
<accession>A0ABZ0Z0V1</accession>
<evidence type="ECO:0000313" key="3">
    <source>
        <dbReference type="EMBL" id="WQJ51580.1"/>
    </source>
</evidence>
<dbReference type="PROSITE" id="PS01317">
    <property type="entry name" value="SSRP"/>
    <property type="match status" value="1"/>
</dbReference>
<protein>
    <recommendedName>
        <fullName evidence="5">SsrA-binding protein</fullName>
    </recommendedName>
</protein>
<dbReference type="InterPro" id="IPR020081">
    <property type="entry name" value="SsrA-bd_prot_CS"/>
</dbReference>
<evidence type="ECO:0008006" key="5">
    <source>
        <dbReference type="Google" id="ProtNLM"/>
    </source>
</evidence>
<dbReference type="EMBL" id="OR769219">
    <property type="protein sequence ID" value="WQJ51580.1"/>
    <property type="molecule type" value="Genomic_DNA"/>
</dbReference>
<dbReference type="Pfam" id="PF01668">
    <property type="entry name" value="SmpB"/>
    <property type="match status" value="1"/>
</dbReference>
<dbReference type="CDD" id="cd09294">
    <property type="entry name" value="SmpB"/>
    <property type="match status" value="1"/>
</dbReference>
<keyword evidence="2" id="KW-0694">RNA-binding</keyword>
<organism evidence="3 4">
    <name type="scientific">phage Lak_Megaphage_RVC_AP3_GC26</name>
    <dbReference type="NCBI Taxonomy" id="3109225"/>
    <lineage>
        <taxon>Viruses</taxon>
        <taxon>Duplodnaviria</taxon>
        <taxon>Heunggongvirae</taxon>
        <taxon>Uroviricota</taxon>
        <taxon>Caudoviricetes</taxon>
        <taxon>Caudoviricetes code 15 clade</taxon>
    </lineage>
</organism>
<dbReference type="Proteomes" id="UP001348805">
    <property type="component" value="Segment"/>
</dbReference>
<dbReference type="NCBIfam" id="TIGR00086">
    <property type="entry name" value="smpB"/>
    <property type="match status" value="1"/>
</dbReference>
<dbReference type="PANTHER" id="PTHR30308">
    <property type="entry name" value="TMRNA-BINDING COMPONENT OF TRANS-TRANSLATION TAGGING COMPLEX"/>
    <property type="match status" value="1"/>
</dbReference>
<name>A0ABZ0Z0V1_9CAUD</name>
<sequence>MKTNINIKNKKAYFDYSFIETFTAGIILTGTEIKSIRNGKASLVDTFCYVKNNNEVWMNNSYVAPYDKGWYIKQEERRSRKLLLNKNEIKRLGKDSKIPGITIVPIRMFINDRGLCKVEIALCKGKKEYDKRESIKEKDNKRNLDRVMKNFN</sequence>
<dbReference type="InterPro" id="IPR023620">
    <property type="entry name" value="SmpB"/>
</dbReference>
<dbReference type="InterPro" id="IPR000037">
    <property type="entry name" value="SsrA-bd_prot"/>
</dbReference>